<feature type="compositionally biased region" description="Polar residues" evidence="8">
    <location>
        <begin position="254"/>
        <end position="267"/>
    </location>
</feature>
<evidence type="ECO:0000256" key="1">
    <source>
        <dbReference type="ARBA" id="ARBA00004114"/>
    </source>
</evidence>
<dbReference type="GO" id="GO:0005814">
    <property type="term" value="C:centriole"/>
    <property type="evidence" value="ECO:0007669"/>
    <property type="project" value="UniProtKB-SubCell"/>
</dbReference>
<name>A0A670JPZ7_PODMU</name>
<comment type="similarity">
    <text evidence="3">Belongs to the HYLS1 family.</text>
</comment>
<gene>
    <name evidence="10" type="primary">HYLS1</name>
</gene>
<dbReference type="PANTHER" id="PTHR34174:SF1">
    <property type="entry name" value="CENTRIOLAR AND CILIOGENESIS-ASSOCIATED PROTEIN HYLS1"/>
    <property type="match status" value="1"/>
</dbReference>
<evidence type="ECO:0000256" key="3">
    <source>
        <dbReference type="ARBA" id="ARBA00010091"/>
    </source>
</evidence>
<dbReference type="InterPro" id="IPR052319">
    <property type="entry name" value="Centriolar_ciliogenesis_assoc"/>
</dbReference>
<feature type="compositionally biased region" description="Basic residues" evidence="8">
    <location>
        <begin position="231"/>
        <end position="242"/>
    </location>
</feature>
<dbReference type="InterPro" id="IPR026227">
    <property type="entry name" value="HYLS1"/>
</dbReference>
<dbReference type="OMA" id="ICYLQRE"/>
<evidence type="ECO:0000256" key="2">
    <source>
        <dbReference type="ARBA" id="ARBA00004138"/>
    </source>
</evidence>
<dbReference type="GO" id="GO:0005829">
    <property type="term" value="C:cytosol"/>
    <property type="evidence" value="ECO:0007669"/>
    <property type="project" value="Ensembl"/>
</dbReference>
<dbReference type="Proteomes" id="UP000472272">
    <property type="component" value="Chromosome 15"/>
</dbReference>
<evidence type="ECO:0000256" key="7">
    <source>
        <dbReference type="ARBA" id="ARBA00023273"/>
    </source>
</evidence>
<evidence type="ECO:0000256" key="5">
    <source>
        <dbReference type="ARBA" id="ARBA00022794"/>
    </source>
</evidence>
<keyword evidence="4" id="KW-0963">Cytoplasm</keyword>
<reference evidence="10" key="2">
    <citation type="submission" date="2025-08" db="UniProtKB">
        <authorList>
            <consortium name="Ensembl"/>
        </authorList>
    </citation>
    <scope>IDENTIFICATION</scope>
</reference>
<evidence type="ECO:0000313" key="11">
    <source>
        <dbReference type="Proteomes" id="UP000472272"/>
    </source>
</evidence>
<dbReference type="GO" id="GO:0005886">
    <property type="term" value="C:plasma membrane"/>
    <property type="evidence" value="ECO:0007669"/>
    <property type="project" value="Ensembl"/>
</dbReference>
<feature type="region of interest" description="Disordered" evidence="8">
    <location>
        <begin position="214"/>
        <end position="330"/>
    </location>
</feature>
<dbReference type="Pfam" id="PF15311">
    <property type="entry name" value="HYLS1_C"/>
    <property type="match status" value="1"/>
</dbReference>
<organism evidence="10 11">
    <name type="scientific">Podarcis muralis</name>
    <name type="common">Wall lizard</name>
    <name type="synonym">Lacerta muralis</name>
    <dbReference type="NCBI Taxonomy" id="64176"/>
    <lineage>
        <taxon>Eukaryota</taxon>
        <taxon>Metazoa</taxon>
        <taxon>Chordata</taxon>
        <taxon>Craniata</taxon>
        <taxon>Vertebrata</taxon>
        <taxon>Euteleostomi</taxon>
        <taxon>Lepidosauria</taxon>
        <taxon>Squamata</taxon>
        <taxon>Bifurcata</taxon>
        <taxon>Unidentata</taxon>
        <taxon>Episquamata</taxon>
        <taxon>Laterata</taxon>
        <taxon>Lacertibaenia</taxon>
        <taxon>Lacertidae</taxon>
        <taxon>Podarcis</taxon>
    </lineage>
</organism>
<dbReference type="PANTHER" id="PTHR34174">
    <property type="entry name" value="HYDROLETHALUS SYNDROME PROTEIN 1"/>
    <property type="match status" value="1"/>
</dbReference>
<reference evidence="10" key="3">
    <citation type="submission" date="2025-09" db="UniProtKB">
        <authorList>
            <consortium name="Ensembl"/>
        </authorList>
    </citation>
    <scope>IDENTIFICATION</scope>
</reference>
<keyword evidence="7" id="KW-0966">Cell projection</keyword>
<dbReference type="InterPro" id="IPR027918">
    <property type="entry name" value="HYLS1_C_dom"/>
</dbReference>
<dbReference type="GO" id="GO:0005634">
    <property type="term" value="C:nucleus"/>
    <property type="evidence" value="ECO:0007669"/>
    <property type="project" value="Ensembl"/>
</dbReference>
<evidence type="ECO:0000256" key="6">
    <source>
        <dbReference type="ARBA" id="ARBA00023212"/>
    </source>
</evidence>
<dbReference type="PRINTS" id="PR02098">
    <property type="entry name" value="HYLETHALUSS1"/>
</dbReference>
<keyword evidence="5" id="KW-0970">Cilium biogenesis/degradation</keyword>
<comment type="subcellular location">
    <subcellularLocation>
        <location evidence="2">Cell projection</location>
        <location evidence="2">Cilium</location>
    </subcellularLocation>
    <subcellularLocation>
        <location evidence="1">Cytoplasm</location>
        <location evidence="1">Cytoskeleton</location>
        <location evidence="1">Microtubule organizing center</location>
        <location evidence="1">Centrosome</location>
        <location evidence="1">Centriole</location>
    </subcellularLocation>
</comment>
<sequence length="442" mass="50866">MWAWPAPPSPFARALPWRQTKQGRALEEVPANLDQGPPFLSNKIAVRRSPYPMKSSPYVQWAGEECWRTNERWRNGSGPIMERGRTLLFPFRFEQRQLCGGVTVAARGQKEPEPAAAAIRMRLNIRKCRKRISDCTKPREAMETFMGLDRPRWASMSHEDRLKEAAMAFIRLCAEQGEGDSPRKMCFAPQLDPYTRASVASLVRPTLPVKIRHLHSGPTLQAKTPEEPRVARKPIIKRKVLRRRPDGEVEVTDESITSTPETSSQSDPEYGELSQRMHSLKTQQEKEESEEESEPSICPESETAYSWITTESQSQSSQRESQSRSSTSYEQDLIVAGHPKSFILPRFDQLSRNRMKTDRVARYLEHKHDWESLRLPGEDPRKGVRWSIREQMLCKSELPPRAQHIYIPNNYLVPTEKKRSALRWGIRCDLANGVMPRNTYSS</sequence>
<dbReference type="GO" id="GO:0060271">
    <property type="term" value="P:cilium assembly"/>
    <property type="evidence" value="ECO:0007669"/>
    <property type="project" value="TreeGrafter"/>
</dbReference>
<evidence type="ECO:0000313" key="10">
    <source>
        <dbReference type="Ensembl" id="ENSPMRP00000026466.1"/>
    </source>
</evidence>
<feature type="domain" description="Centriolar and ciliogenesis-associated protein HYLS1 C-terminal" evidence="9">
    <location>
        <begin position="344"/>
        <end position="431"/>
    </location>
</feature>
<evidence type="ECO:0000259" key="9">
    <source>
        <dbReference type="Pfam" id="PF15311"/>
    </source>
</evidence>
<evidence type="ECO:0000256" key="8">
    <source>
        <dbReference type="SAM" id="MobiDB-lite"/>
    </source>
</evidence>
<dbReference type="GO" id="GO:0005813">
    <property type="term" value="C:centrosome"/>
    <property type="evidence" value="ECO:0007669"/>
    <property type="project" value="Ensembl"/>
</dbReference>
<reference evidence="10 11" key="1">
    <citation type="journal article" date="2019" name="Proc. Natl. Acad. Sci. U.S.A.">
        <title>Regulatory changes in pterin and carotenoid genes underlie balanced color polymorphisms in the wall lizard.</title>
        <authorList>
            <person name="Andrade P."/>
            <person name="Pinho C."/>
            <person name="Perez I de Lanuza G."/>
            <person name="Afonso S."/>
            <person name="Brejcha J."/>
            <person name="Rubin C.J."/>
            <person name="Wallerman O."/>
            <person name="Pereira P."/>
            <person name="Sabatino S.J."/>
            <person name="Bellati A."/>
            <person name="Pellitteri-Rosa D."/>
            <person name="Bosakova Z."/>
            <person name="Bunikis I."/>
            <person name="Carretero M.A."/>
            <person name="Feiner N."/>
            <person name="Marsik P."/>
            <person name="Pauperio F."/>
            <person name="Salvi D."/>
            <person name="Soler L."/>
            <person name="While G.M."/>
            <person name="Uller T."/>
            <person name="Font E."/>
            <person name="Andersson L."/>
            <person name="Carneiro M."/>
        </authorList>
    </citation>
    <scope>NUCLEOTIDE SEQUENCE</scope>
</reference>
<dbReference type="GeneTree" id="ENSGT00390000008848"/>
<keyword evidence="6" id="KW-0206">Cytoskeleton</keyword>
<accession>A0A670JPZ7</accession>
<dbReference type="AlphaFoldDB" id="A0A670JPZ7"/>
<dbReference type="GO" id="GO:0097730">
    <property type="term" value="C:non-motile cilium"/>
    <property type="evidence" value="ECO:0007669"/>
    <property type="project" value="TreeGrafter"/>
</dbReference>
<feature type="compositionally biased region" description="Low complexity" evidence="8">
    <location>
        <begin position="309"/>
        <end position="328"/>
    </location>
</feature>
<proteinExistence type="inferred from homology"/>
<keyword evidence="11" id="KW-1185">Reference proteome</keyword>
<protein>
    <submittedName>
        <fullName evidence="10">HYLS1 centriolar and ciliosis associated</fullName>
    </submittedName>
</protein>
<evidence type="ECO:0000256" key="4">
    <source>
        <dbReference type="ARBA" id="ARBA00022490"/>
    </source>
</evidence>
<dbReference type="Ensembl" id="ENSPMRT00000028076.1">
    <property type="protein sequence ID" value="ENSPMRP00000026466.1"/>
    <property type="gene ID" value="ENSPMRG00000017116.1"/>
</dbReference>